<feature type="region of interest" description="Disordered" evidence="2">
    <location>
        <begin position="199"/>
        <end position="218"/>
    </location>
</feature>
<feature type="domain" description="Polysaccharide export protein N-terminal" evidence="3">
    <location>
        <begin position="101"/>
        <end position="173"/>
    </location>
</feature>
<organism evidence="4 5">
    <name type="scientific">Shewanella seohaensis</name>
    <dbReference type="NCBI Taxonomy" id="755175"/>
    <lineage>
        <taxon>Bacteria</taxon>
        <taxon>Pseudomonadati</taxon>
        <taxon>Pseudomonadota</taxon>
        <taxon>Gammaproteobacteria</taxon>
        <taxon>Alteromonadales</taxon>
        <taxon>Shewanellaceae</taxon>
        <taxon>Shewanella</taxon>
    </lineage>
</organism>
<dbReference type="InterPro" id="IPR003715">
    <property type="entry name" value="Poly_export_N"/>
</dbReference>
<keyword evidence="5" id="KW-1185">Reference proteome</keyword>
<dbReference type="EMBL" id="JBHFGJ010000005">
    <property type="protein sequence ID" value="MFB2653518.1"/>
    <property type="molecule type" value="Genomic_DNA"/>
</dbReference>
<evidence type="ECO:0000313" key="5">
    <source>
        <dbReference type="Proteomes" id="UP001576726"/>
    </source>
</evidence>
<evidence type="ECO:0000256" key="2">
    <source>
        <dbReference type="SAM" id="MobiDB-lite"/>
    </source>
</evidence>
<dbReference type="Pfam" id="PF02563">
    <property type="entry name" value="Poly_export"/>
    <property type="match status" value="1"/>
</dbReference>
<feature type="compositionally biased region" description="Basic and acidic residues" evidence="2">
    <location>
        <begin position="201"/>
        <end position="213"/>
    </location>
</feature>
<dbReference type="PANTHER" id="PTHR33619:SF3">
    <property type="entry name" value="POLYSACCHARIDE EXPORT PROTEIN GFCE-RELATED"/>
    <property type="match status" value="1"/>
</dbReference>
<dbReference type="RefSeq" id="WP_374919363.1">
    <property type="nucleotide sequence ID" value="NZ_JBHFGJ010000005.1"/>
</dbReference>
<protein>
    <submittedName>
        <fullName evidence="4">Polysaccharide biosynthesis/export family protein</fullName>
    </submittedName>
</protein>
<keyword evidence="1" id="KW-0732">Signal</keyword>
<sequence>METLSHRHVGKIECKRRFSLSLATLGASICMLTACVTPQRTTQDQLCQQQAGEYCHYFGPQTSYLRQADQQLLTAQTENISLNPTAVQNVSATFSDTASLDVQLSVGDKLRVGVLHGEDFSADVEIDANGQIYLPYLPPINAQGLTIATLKQRISQTLVSEQLMQASSVRVNISPIAWAPIEVTVLGSVFEPGQHFINQKSDTEIKDDDKSHSGDQASDRTIAAALRASGGVRPDAQIRQVRVIRGQQHFLLDLSGVISGTQVPRFLLSAGDQIFVPSTRRFEDKLVRPSQITAPGIRVFISNLTQPASSNSQSAVDTEATRFPYGTRLLTGAIAANCVGGAQSTNASRHVLLVTRNPLSDQTDIVERSLDSLIRESWQPQMNPVLLPGDGIACYDSGVTNVREIARSLTDLLVPASLLGLL</sequence>
<reference evidence="4 5" key="1">
    <citation type="submission" date="2024-09" db="EMBL/GenBank/DDBJ databases">
        <authorList>
            <person name="Zhang Y."/>
        </authorList>
    </citation>
    <scope>NUCLEOTIDE SEQUENCE [LARGE SCALE GENOMIC DNA]</scope>
    <source>
        <strain evidence="4 5">SH314</strain>
    </source>
</reference>
<dbReference type="PANTHER" id="PTHR33619">
    <property type="entry name" value="POLYSACCHARIDE EXPORT PROTEIN GFCE-RELATED"/>
    <property type="match status" value="1"/>
</dbReference>
<dbReference type="Gene3D" id="3.30.1950.10">
    <property type="entry name" value="wza like domain"/>
    <property type="match status" value="1"/>
</dbReference>
<dbReference type="Gene3D" id="3.10.560.10">
    <property type="entry name" value="Outer membrane lipoprotein wza domain like"/>
    <property type="match status" value="1"/>
</dbReference>
<proteinExistence type="predicted"/>
<evidence type="ECO:0000259" key="3">
    <source>
        <dbReference type="Pfam" id="PF02563"/>
    </source>
</evidence>
<name>A0ABV4VWG4_9GAMM</name>
<evidence type="ECO:0000313" key="4">
    <source>
        <dbReference type="EMBL" id="MFB2653518.1"/>
    </source>
</evidence>
<dbReference type="Proteomes" id="UP001576726">
    <property type="component" value="Unassembled WGS sequence"/>
</dbReference>
<evidence type="ECO:0000256" key="1">
    <source>
        <dbReference type="ARBA" id="ARBA00022729"/>
    </source>
</evidence>
<gene>
    <name evidence="4" type="ORF">ACE02L_12330</name>
</gene>
<comment type="caution">
    <text evidence="4">The sequence shown here is derived from an EMBL/GenBank/DDBJ whole genome shotgun (WGS) entry which is preliminary data.</text>
</comment>
<dbReference type="PROSITE" id="PS51257">
    <property type="entry name" value="PROKAR_LIPOPROTEIN"/>
    <property type="match status" value="1"/>
</dbReference>
<dbReference type="InterPro" id="IPR049712">
    <property type="entry name" value="Poly_export"/>
</dbReference>
<accession>A0ABV4VWG4</accession>